<accession>W2N461</accession>
<sequence>MDLKCKCKLNRSKSAPPNHKLPRKSKVLLKHRSRPSSTLISAS</sequence>
<dbReference type="Proteomes" id="UP000054532">
    <property type="component" value="Unassembled WGS sequence"/>
</dbReference>
<reference evidence="2" key="1">
    <citation type="submission" date="2013-11" db="EMBL/GenBank/DDBJ databases">
        <title>The Genome Sequence of Phytophthora parasitica IAC_01/95.</title>
        <authorList>
            <consortium name="The Broad Institute Genomics Platform"/>
            <person name="Russ C."/>
            <person name="Tyler B."/>
            <person name="Panabieres F."/>
            <person name="Shan W."/>
            <person name="Tripathy S."/>
            <person name="Grunwald N."/>
            <person name="Machado M."/>
            <person name="Johnson C.S."/>
            <person name="Arredondo F."/>
            <person name="Hong C."/>
            <person name="Coffey M."/>
            <person name="Young S.K."/>
            <person name="Zeng Q."/>
            <person name="Gargeya S."/>
            <person name="Fitzgerald M."/>
            <person name="Abouelleil A."/>
            <person name="Alvarado L."/>
            <person name="Chapman S.B."/>
            <person name="Gainer-Dewar J."/>
            <person name="Goldberg J."/>
            <person name="Griggs A."/>
            <person name="Gujja S."/>
            <person name="Hansen M."/>
            <person name="Howarth C."/>
            <person name="Imamovic A."/>
            <person name="Ireland A."/>
            <person name="Larimer J."/>
            <person name="McCowan C."/>
            <person name="Murphy C."/>
            <person name="Pearson M."/>
            <person name="Poon T.W."/>
            <person name="Priest M."/>
            <person name="Roberts A."/>
            <person name="Saif S."/>
            <person name="Shea T."/>
            <person name="Sykes S."/>
            <person name="Wortman J."/>
            <person name="Nusbaum C."/>
            <person name="Birren B."/>
        </authorList>
    </citation>
    <scope>NUCLEOTIDE SEQUENCE [LARGE SCALE GENOMIC DNA]</scope>
    <source>
        <strain evidence="2">IAC_01/95</strain>
    </source>
</reference>
<organism evidence="2">
    <name type="scientific">Phytophthora nicotianae</name>
    <name type="common">Potato buckeye rot agent</name>
    <name type="synonym">Phytophthora parasitica</name>
    <dbReference type="NCBI Taxonomy" id="4792"/>
    <lineage>
        <taxon>Eukaryota</taxon>
        <taxon>Sar</taxon>
        <taxon>Stramenopiles</taxon>
        <taxon>Oomycota</taxon>
        <taxon>Peronosporomycetes</taxon>
        <taxon>Peronosporales</taxon>
        <taxon>Peronosporaceae</taxon>
        <taxon>Phytophthora</taxon>
    </lineage>
</organism>
<feature type="compositionally biased region" description="Basic residues" evidence="1">
    <location>
        <begin position="1"/>
        <end position="11"/>
    </location>
</feature>
<proteinExistence type="predicted"/>
<dbReference type="AlphaFoldDB" id="W2N461"/>
<feature type="compositionally biased region" description="Basic residues" evidence="1">
    <location>
        <begin position="20"/>
        <end position="34"/>
    </location>
</feature>
<evidence type="ECO:0000256" key="1">
    <source>
        <dbReference type="SAM" id="MobiDB-lite"/>
    </source>
</evidence>
<evidence type="ECO:0000313" key="2">
    <source>
        <dbReference type="EMBL" id="ETM43320.1"/>
    </source>
</evidence>
<gene>
    <name evidence="2" type="ORF">L914_11177</name>
</gene>
<feature type="region of interest" description="Disordered" evidence="1">
    <location>
        <begin position="1"/>
        <end position="43"/>
    </location>
</feature>
<protein>
    <submittedName>
        <fullName evidence="2">Uncharacterized protein</fullName>
    </submittedName>
</protein>
<name>W2N461_PHYNI</name>
<dbReference type="EMBL" id="KI693615">
    <property type="protein sequence ID" value="ETM43320.1"/>
    <property type="molecule type" value="Genomic_DNA"/>
</dbReference>